<dbReference type="EMBL" id="CP029397">
    <property type="protein sequence ID" value="AWL30559.1"/>
    <property type="molecule type" value="Genomic_DNA"/>
</dbReference>
<dbReference type="Gene3D" id="3.40.50.1170">
    <property type="entry name" value="L-asparaginase, N-terminal domain"/>
    <property type="match status" value="1"/>
</dbReference>
<gene>
    <name evidence="4" type="ORF">DJ533_16745</name>
</gene>
<dbReference type="PIRSF" id="PIRSF500176">
    <property type="entry name" value="L_ASNase"/>
    <property type="match status" value="1"/>
</dbReference>
<protein>
    <submittedName>
        <fullName evidence="4">Asparaginase</fullName>
    </submittedName>
</protein>
<dbReference type="SUPFAM" id="SSF53774">
    <property type="entry name" value="Glutaminase/Asparaginase"/>
    <property type="match status" value="1"/>
</dbReference>
<dbReference type="InterPro" id="IPR037152">
    <property type="entry name" value="L-asparaginase_N_sf"/>
</dbReference>
<evidence type="ECO:0000256" key="1">
    <source>
        <dbReference type="PIRSR" id="PIRSR001220-1"/>
    </source>
</evidence>
<proteinExistence type="predicted"/>
<dbReference type="PROSITE" id="PS51257">
    <property type="entry name" value="PROKAR_LIPOPROTEIN"/>
    <property type="match status" value="1"/>
</dbReference>
<dbReference type="Gene3D" id="3.40.50.40">
    <property type="match status" value="1"/>
</dbReference>
<dbReference type="Proteomes" id="UP000245977">
    <property type="component" value="Chromosome"/>
</dbReference>
<evidence type="ECO:0000313" key="5">
    <source>
        <dbReference type="Proteomes" id="UP000245977"/>
    </source>
</evidence>
<dbReference type="PIRSF" id="PIRSF001220">
    <property type="entry name" value="L-ASNase_gatD"/>
    <property type="match status" value="1"/>
</dbReference>
<reference evidence="4" key="1">
    <citation type="submission" date="2019-08" db="EMBL/GenBank/DDBJ databases">
        <title>The complete genome of Acinetobacter defluvii strain WCHAD010030.</title>
        <authorList>
            <person name="Hu Y."/>
            <person name="Qin J."/>
            <person name="Feng Y."/>
            <person name="Zong Z."/>
        </authorList>
    </citation>
    <scope>NUCLEOTIDE SEQUENCE</scope>
    <source>
        <strain evidence="4">WCHA30</strain>
    </source>
</reference>
<dbReference type="AlphaFoldDB" id="A0A2S2FI22"/>
<dbReference type="KEGG" id="adv:DJ533_16745"/>
<dbReference type="InterPro" id="IPR027474">
    <property type="entry name" value="L-asparaginase_N"/>
</dbReference>
<dbReference type="OrthoDB" id="9788068at2"/>
<evidence type="ECO:0000256" key="2">
    <source>
        <dbReference type="PIRSR" id="PIRSR001220-2"/>
    </source>
</evidence>
<keyword evidence="5" id="KW-1185">Reference proteome</keyword>
<dbReference type="SFLD" id="SFLDS00057">
    <property type="entry name" value="Glutaminase/Asparaginase"/>
    <property type="match status" value="1"/>
</dbReference>
<feature type="binding site" evidence="2">
    <location>
        <position position="54"/>
    </location>
    <ligand>
        <name>substrate</name>
    </ligand>
</feature>
<dbReference type="PROSITE" id="PS51732">
    <property type="entry name" value="ASN_GLN_ASE_3"/>
    <property type="match status" value="1"/>
</dbReference>
<accession>A0A2S2FI22</accession>
<name>A0A2S2FI22_9GAMM</name>
<organism evidence="4 5">
    <name type="scientific">Acinetobacter defluvii</name>
    <dbReference type="NCBI Taxonomy" id="1871111"/>
    <lineage>
        <taxon>Bacteria</taxon>
        <taxon>Pseudomonadati</taxon>
        <taxon>Pseudomonadota</taxon>
        <taxon>Gammaproteobacteria</taxon>
        <taxon>Moraxellales</taxon>
        <taxon>Moraxellaceae</taxon>
        <taxon>Acinetobacter</taxon>
    </lineage>
</organism>
<dbReference type="PRINTS" id="PR00139">
    <property type="entry name" value="ASNGLNASE"/>
</dbReference>
<dbReference type="SMART" id="SM00870">
    <property type="entry name" value="Asparaginase"/>
    <property type="match status" value="1"/>
</dbReference>
<dbReference type="PANTHER" id="PTHR11707:SF28">
    <property type="entry name" value="60 KDA LYSOPHOSPHOLIPASE"/>
    <property type="match status" value="1"/>
</dbReference>
<evidence type="ECO:0000259" key="3">
    <source>
        <dbReference type="Pfam" id="PF00710"/>
    </source>
</evidence>
<dbReference type="STRING" id="1871111.GCA_001704615_02540"/>
<dbReference type="InterPro" id="IPR006034">
    <property type="entry name" value="Asparaginase/glutaminase-like"/>
</dbReference>
<dbReference type="GO" id="GO:0004067">
    <property type="term" value="F:asparaginase activity"/>
    <property type="evidence" value="ECO:0007669"/>
    <property type="project" value="UniProtKB-UniRule"/>
</dbReference>
<dbReference type="InterPro" id="IPR027473">
    <property type="entry name" value="L-asparaginase_C"/>
</dbReference>
<dbReference type="RefSeq" id="WP_065993552.1">
    <property type="nucleotide sequence ID" value="NZ_CP029397.2"/>
</dbReference>
<evidence type="ECO:0000313" key="4">
    <source>
        <dbReference type="EMBL" id="AWL30559.1"/>
    </source>
</evidence>
<feature type="domain" description="L-asparaginase N-terminal" evidence="3">
    <location>
        <begin position="4"/>
        <end position="176"/>
    </location>
</feature>
<dbReference type="InterPro" id="IPR036152">
    <property type="entry name" value="Asp/glu_Ase-like_sf"/>
</dbReference>
<feature type="binding site" evidence="2">
    <location>
        <begin position="86"/>
        <end position="87"/>
    </location>
    <ligand>
        <name>substrate</name>
    </ligand>
</feature>
<dbReference type="Pfam" id="PF00710">
    <property type="entry name" value="Asparaginase"/>
    <property type="match status" value="1"/>
</dbReference>
<dbReference type="PANTHER" id="PTHR11707">
    <property type="entry name" value="L-ASPARAGINASE"/>
    <property type="match status" value="1"/>
</dbReference>
<feature type="active site" description="O-isoaspartyl threonine intermediate" evidence="1">
    <location>
        <position position="13"/>
    </location>
</feature>
<sequence length="332" mass="37440">MIKKIALIYTGGTFGCIGEPLSPMPENEFIPQLKHVLPAHLHIECFKAPAILDSSACTAQDWLKLIQQIQSLQQQAFQYFVVIHGTDTLSYAAAVLSRFLAHSCHLILTGSQYPLLTVQGDNTREFTDAIDNLNTALDNVTKVPMGVYLAFYHQVFHANSVLKVHSTALDAFRGKKVQLDQDNRLNAKSEVYSISIADIEKAQQLNILNWMVLPIEQQQLENNLSALLHKAPHFLILQAYGVGNLSVNHNVIEYFKTLKEQDCSVILSTQVPFGALDQRYAVSQWIQNANILCSDAHSQADLYAKILKIYLQYPSSAQRHEHWYDHLDNQPE</sequence>